<proteinExistence type="predicted"/>
<dbReference type="Proteomes" id="UP001228049">
    <property type="component" value="Unassembled WGS sequence"/>
</dbReference>
<feature type="non-terminal residue" evidence="1">
    <location>
        <position position="1"/>
    </location>
</feature>
<comment type="caution">
    <text evidence="1">The sequence shown here is derived from an EMBL/GenBank/DDBJ whole genome shotgun (WGS) entry which is preliminary data.</text>
</comment>
<name>A0AAD9BCE5_DISEL</name>
<evidence type="ECO:0000313" key="1">
    <source>
        <dbReference type="EMBL" id="KAK1880562.1"/>
    </source>
</evidence>
<feature type="non-terminal residue" evidence="1">
    <location>
        <position position="70"/>
    </location>
</feature>
<protein>
    <submittedName>
        <fullName evidence="1">Protein odd-skipped-related 2</fullName>
    </submittedName>
</protein>
<organism evidence="1 2">
    <name type="scientific">Dissostichus eleginoides</name>
    <name type="common">Patagonian toothfish</name>
    <name type="synonym">Dissostichus amissus</name>
    <dbReference type="NCBI Taxonomy" id="100907"/>
    <lineage>
        <taxon>Eukaryota</taxon>
        <taxon>Metazoa</taxon>
        <taxon>Chordata</taxon>
        <taxon>Craniata</taxon>
        <taxon>Vertebrata</taxon>
        <taxon>Euteleostomi</taxon>
        <taxon>Actinopterygii</taxon>
        <taxon>Neopterygii</taxon>
        <taxon>Teleostei</taxon>
        <taxon>Neoteleostei</taxon>
        <taxon>Acanthomorphata</taxon>
        <taxon>Eupercaria</taxon>
        <taxon>Perciformes</taxon>
        <taxon>Notothenioidei</taxon>
        <taxon>Nototheniidae</taxon>
        <taxon>Dissostichus</taxon>
    </lineage>
</organism>
<reference evidence="1" key="1">
    <citation type="submission" date="2023-04" db="EMBL/GenBank/DDBJ databases">
        <title>Chromosome-level genome of Chaenocephalus aceratus.</title>
        <authorList>
            <person name="Park H."/>
        </authorList>
    </citation>
    <scope>NUCLEOTIDE SEQUENCE</scope>
    <source>
        <strain evidence="1">DE</strain>
        <tissue evidence="1">Muscle</tissue>
    </source>
</reference>
<accession>A0AAD9BCE5</accession>
<sequence>PSRASETEKHSLCGSCTASFCSSRARLLFITLTLQEAHLSRTPLIGRCPREICIGIRASSPVTMTTAVFV</sequence>
<keyword evidence="2" id="KW-1185">Reference proteome</keyword>
<gene>
    <name evidence="1" type="ORF">KUDE01_026086</name>
</gene>
<dbReference type="AlphaFoldDB" id="A0AAD9BCE5"/>
<dbReference type="EMBL" id="JASDAP010000025">
    <property type="protein sequence ID" value="KAK1880562.1"/>
    <property type="molecule type" value="Genomic_DNA"/>
</dbReference>
<evidence type="ECO:0000313" key="2">
    <source>
        <dbReference type="Proteomes" id="UP001228049"/>
    </source>
</evidence>